<dbReference type="PROSITE" id="PS51318">
    <property type="entry name" value="TAT"/>
    <property type="match status" value="1"/>
</dbReference>
<dbReference type="EMBL" id="CADCUY010000098">
    <property type="protein sequence ID" value="CAA9392483.1"/>
    <property type="molecule type" value="Genomic_DNA"/>
</dbReference>
<dbReference type="AlphaFoldDB" id="A0A6J4NMM4"/>
<dbReference type="PROSITE" id="PS51257">
    <property type="entry name" value="PROKAR_LIPOPROTEIN"/>
    <property type="match status" value="1"/>
</dbReference>
<reference evidence="2" key="1">
    <citation type="submission" date="2020-02" db="EMBL/GenBank/DDBJ databases">
        <authorList>
            <person name="Meier V. D."/>
        </authorList>
    </citation>
    <scope>NUCLEOTIDE SEQUENCE</scope>
    <source>
        <strain evidence="2">AVDCRST_MAG35</strain>
    </source>
</reference>
<sequence>MSHRPGVLLAGAALAAAALAGCTAQPATAPGAGAPAAGARPVVPAAEVVVAPEGFAVALETTREPRDDGLVDWRAD</sequence>
<feature type="chain" id="PRO_5039695238" evidence="1">
    <location>
        <begin position="21"/>
        <end position="76"/>
    </location>
</feature>
<dbReference type="InterPro" id="IPR006311">
    <property type="entry name" value="TAT_signal"/>
</dbReference>
<protein>
    <submittedName>
        <fullName evidence="2">Uncharacterized protein</fullName>
    </submittedName>
</protein>
<gene>
    <name evidence="2" type="ORF">AVDCRST_MAG35-467</name>
</gene>
<name>A0A6J4NMM4_9ACTN</name>
<evidence type="ECO:0000313" key="2">
    <source>
        <dbReference type="EMBL" id="CAA9392483.1"/>
    </source>
</evidence>
<proteinExistence type="predicted"/>
<feature type="signal peptide" evidence="1">
    <location>
        <begin position="1"/>
        <end position="20"/>
    </location>
</feature>
<keyword evidence="1" id="KW-0732">Signal</keyword>
<accession>A0A6J4NMM4</accession>
<feature type="non-terminal residue" evidence="2">
    <location>
        <position position="76"/>
    </location>
</feature>
<evidence type="ECO:0000256" key="1">
    <source>
        <dbReference type="SAM" id="SignalP"/>
    </source>
</evidence>
<organism evidence="2">
    <name type="scientific">uncultured Quadrisphaera sp</name>
    <dbReference type="NCBI Taxonomy" id="904978"/>
    <lineage>
        <taxon>Bacteria</taxon>
        <taxon>Bacillati</taxon>
        <taxon>Actinomycetota</taxon>
        <taxon>Actinomycetes</taxon>
        <taxon>Kineosporiales</taxon>
        <taxon>Kineosporiaceae</taxon>
        <taxon>Quadrisphaera</taxon>
        <taxon>environmental samples</taxon>
    </lineage>
</organism>